<keyword evidence="5" id="KW-0732">Signal</keyword>
<evidence type="ECO:0000256" key="4">
    <source>
        <dbReference type="ARBA" id="ARBA00022692"/>
    </source>
</evidence>
<sequence length="126" mass="13874">MSWVLGGWRARRPARLLGPQRCLARRRGPEGAASADADGGGAIPFSASKATPRLWSVSRSMGSDHQRPWVKVLPLSLLCGGLLLWCVFREKTEIDERLEAVFSGQIVDSLDAAQKSRSPLQPHKER</sequence>
<evidence type="ECO:0000256" key="8">
    <source>
        <dbReference type="ARBA" id="ARBA00022989"/>
    </source>
</evidence>
<comment type="similarity">
    <text evidence="11">Belongs to the UQCC4 family.</text>
</comment>
<dbReference type="PANTHER" id="PTHR35268:SF1">
    <property type="entry name" value="UBIQUINOL-CYTOCHROME-C REDUCTASE COMPLEX ASSEMBLY FACTOR 4"/>
    <property type="match status" value="1"/>
</dbReference>
<evidence type="ECO:0000256" key="10">
    <source>
        <dbReference type="ARBA" id="ARBA00023136"/>
    </source>
</evidence>
<keyword evidence="9" id="KW-0496">Mitochondrion</keyword>
<dbReference type="InterPro" id="IPR023248">
    <property type="entry name" value="UQCC4_vert"/>
</dbReference>
<evidence type="ECO:0000256" key="1">
    <source>
        <dbReference type="ARBA" id="ARBA00004434"/>
    </source>
</evidence>
<evidence type="ECO:0000256" key="5">
    <source>
        <dbReference type="ARBA" id="ARBA00022729"/>
    </source>
</evidence>
<evidence type="ECO:0000256" key="3">
    <source>
        <dbReference type="ARBA" id="ARBA00022660"/>
    </source>
</evidence>
<dbReference type="RefSeq" id="XP_032053505.1">
    <property type="nucleotide sequence ID" value="XM_032197614.1"/>
</dbReference>
<evidence type="ECO:0000256" key="6">
    <source>
        <dbReference type="ARBA" id="ARBA00022792"/>
    </source>
</evidence>
<dbReference type="CTD" id="118880957"/>
<keyword evidence="10" id="KW-0472">Membrane</keyword>
<keyword evidence="8" id="KW-1133">Transmembrane helix</keyword>
<dbReference type="KEGG" id="aful:116495251"/>
<evidence type="ECO:0000256" key="9">
    <source>
        <dbReference type="ARBA" id="ARBA00023128"/>
    </source>
</evidence>
<dbReference type="PANTHER" id="PTHR35268">
    <property type="entry name" value="PROTEIN CCSMST1"/>
    <property type="match status" value="1"/>
</dbReference>
<evidence type="ECO:0000256" key="2">
    <source>
        <dbReference type="ARBA" id="ARBA00022448"/>
    </source>
</evidence>
<keyword evidence="3" id="KW-0679">Respiratory chain</keyword>
<protein>
    <submittedName>
        <fullName evidence="13">Protein CCSMST1</fullName>
    </submittedName>
</protein>
<dbReference type="Proteomes" id="UP000504639">
    <property type="component" value="Chromosome 15"/>
</dbReference>
<evidence type="ECO:0000313" key="13">
    <source>
        <dbReference type="RefSeq" id="XP_032053505.1"/>
    </source>
</evidence>
<dbReference type="InParanoid" id="A0A6J3DU68"/>
<name>A0A6J3DU68_AYTFU</name>
<comment type="subcellular location">
    <subcellularLocation>
        <location evidence="1">Mitochondrion inner membrane</location>
        <topology evidence="1">Single-pass membrane protein</topology>
    </subcellularLocation>
</comment>
<keyword evidence="2" id="KW-0813">Transport</keyword>
<dbReference type="InterPro" id="IPR029160">
    <property type="entry name" value="UQCC4"/>
</dbReference>
<keyword evidence="6" id="KW-0999">Mitochondrion inner membrane</keyword>
<gene>
    <name evidence="13" type="primary">C15H16orf91</name>
</gene>
<evidence type="ECO:0000256" key="11">
    <source>
        <dbReference type="ARBA" id="ARBA00034713"/>
    </source>
</evidence>
<keyword evidence="12" id="KW-1185">Reference proteome</keyword>
<dbReference type="GO" id="GO:0005743">
    <property type="term" value="C:mitochondrial inner membrane"/>
    <property type="evidence" value="ECO:0007669"/>
    <property type="project" value="UniProtKB-SubCell"/>
</dbReference>
<reference evidence="13" key="1">
    <citation type="submission" date="2025-08" db="UniProtKB">
        <authorList>
            <consortium name="RefSeq"/>
        </authorList>
    </citation>
    <scope>IDENTIFICATION</scope>
    <source>
        <tissue evidence="13">Lung</tissue>
    </source>
</reference>
<dbReference type="GeneID" id="116495251"/>
<dbReference type="Pfam" id="PF15013">
    <property type="entry name" value="CCSMST1"/>
    <property type="match status" value="1"/>
</dbReference>
<dbReference type="AlphaFoldDB" id="A0A6J3DU68"/>
<accession>A0A6J3DU68</accession>
<keyword evidence="7" id="KW-0249">Electron transport</keyword>
<evidence type="ECO:0000313" key="12">
    <source>
        <dbReference type="Proteomes" id="UP000504639"/>
    </source>
</evidence>
<proteinExistence type="inferred from homology"/>
<keyword evidence="4" id="KW-0812">Transmembrane</keyword>
<organism evidence="12 13">
    <name type="scientific">Aythya fuligula</name>
    <name type="common">Tufted duck</name>
    <name type="synonym">Anas fuligula</name>
    <dbReference type="NCBI Taxonomy" id="219594"/>
    <lineage>
        <taxon>Eukaryota</taxon>
        <taxon>Metazoa</taxon>
        <taxon>Chordata</taxon>
        <taxon>Craniata</taxon>
        <taxon>Vertebrata</taxon>
        <taxon>Euteleostomi</taxon>
        <taxon>Archelosauria</taxon>
        <taxon>Archosauria</taxon>
        <taxon>Dinosauria</taxon>
        <taxon>Saurischia</taxon>
        <taxon>Theropoda</taxon>
        <taxon>Coelurosauria</taxon>
        <taxon>Aves</taxon>
        <taxon>Neognathae</taxon>
        <taxon>Galloanserae</taxon>
        <taxon>Anseriformes</taxon>
        <taxon>Anatidae</taxon>
        <taxon>Aythyinae</taxon>
        <taxon>Aythya</taxon>
    </lineage>
</organism>
<evidence type="ECO:0000256" key="7">
    <source>
        <dbReference type="ARBA" id="ARBA00022982"/>
    </source>
</evidence>
<dbReference type="PRINTS" id="PR02042">
    <property type="entry name" value="CCSMST1"/>
</dbReference>